<feature type="non-terminal residue" evidence="1">
    <location>
        <position position="1"/>
    </location>
</feature>
<reference evidence="1" key="1">
    <citation type="journal article" date="2015" name="Nature">
        <title>Complex archaea that bridge the gap between prokaryotes and eukaryotes.</title>
        <authorList>
            <person name="Spang A."/>
            <person name="Saw J.H."/>
            <person name="Jorgensen S.L."/>
            <person name="Zaremba-Niedzwiedzka K."/>
            <person name="Martijn J."/>
            <person name="Lind A.E."/>
            <person name="van Eijk R."/>
            <person name="Schleper C."/>
            <person name="Guy L."/>
            <person name="Ettema T.J."/>
        </authorList>
    </citation>
    <scope>NUCLEOTIDE SEQUENCE</scope>
</reference>
<sequence length="66" mass="7184">YAYGDLAALQRALLARGLVHGSQRIATCIGISDDHRVCSATFVSISSWIGKEVVAWQKSKSVTMLF</sequence>
<dbReference type="AlphaFoldDB" id="A0A0F9M3K6"/>
<accession>A0A0F9M3K6</accession>
<proteinExistence type="predicted"/>
<comment type="caution">
    <text evidence="1">The sequence shown here is derived from an EMBL/GenBank/DDBJ whole genome shotgun (WGS) entry which is preliminary data.</text>
</comment>
<dbReference type="EMBL" id="LAZR01006204">
    <property type="protein sequence ID" value="KKM93946.1"/>
    <property type="molecule type" value="Genomic_DNA"/>
</dbReference>
<gene>
    <name evidence="1" type="ORF">LCGC14_1203310</name>
</gene>
<organism evidence="1">
    <name type="scientific">marine sediment metagenome</name>
    <dbReference type="NCBI Taxonomy" id="412755"/>
    <lineage>
        <taxon>unclassified sequences</taxon>
        <taxon>metagenomes</taxon>
        <taxon>ecological metagenomes</taxon>
    </lineage>
</organism>
<evidence type="ECO:0000313" key="1">
    <source>
        <dbReference type="EMBL" id="KKM93946.1"/>
    </source>
</evidence>
<protein>
    <submittedName>
        <fullName evidence="1">Uncharacterized protein</fullName>
    </submittedName>
</protein>
<name>A0A0F9M3K6_9ZZZZ</name>